<feature type="signal peptide" evidence="1">
    <location>
        <begin position="1"/>
        <end position="28"/>
    </location>
</feature>
<dbReference type="AlphaFoldDB" id="A0A0P9F1Q3"/>
<dbReference type="EMBL" id="LJCR01001466">
    <property type="protein sequence ID" value="KPV50308.1"/>
    <property type="molecule type" value="Genomic_DNA"/>
</dbReference>
<keyword evidence="3" id="KW-1185">Reference proteome</keyword>
<sequence>MARIYRIGGLLLLALALMVLAGGRAAQAAPSRAMVAHEIRYRAPEAGEVALVWGVNGWQQLPPTARPAGTTLITTNREVMRTPMQGDQGLFRVVVEAPAGSVI</sequence>
<proteinExistence type="predicted"/>
<comment type="caution">
    <text evidence="2">The sequence shown here is derived from an EMBL/GenBank/DDBJ whole genome shotgun (WGS) entry which is preliminary data.</text>
</comment>
<accession>A0A0P9F1Q3</accession>
<protein>
    <submittedName>
        <fullName evidence="2">Uncharacterized protein</fullName>
    </submittedName>
</protein>
<reference evidence="2 3" key="1">
    <citation type="submission" date="2015-09" db="EMBL/GenBank/DDBJ databases">
        <title>Draft genome sequence of Kouleothrix aurantiaca JCM 19913.</title>
        <authorList>
            <person name="Hemp J."/>
        </authorList>
    </citation>
    <scope>NUCLEOTIDE SEQUENCE [LARGE SCALE GENOMIC DNA]</scope>
    <source>
        <strain evidence="2 3">COM-B</strain>
    </source>
</reference>
<organism evidence="2 3">
    <name type="scientific">Kouleothrix aurantiaca</name>
    <dbReference type="NCBI Taxonomy" id="186479"/>
    <lineage>
        <taxon>Bacteria</taxon>
        <taxon>Bacillati</taxon>
        <taxon>Chloroflexota</taxon>
        <taxon>Chloroflexia</taxon>
        <taxon>Chloroflexales</taxon>
        <taxon>Roseiflexineae</taxon>
        <taxon>Roseiflexaceae</taxon>
        <taxon>Kouleothrix</taxon>
    </lineage>
</organism>
<evidence type="ECO:0000313" key="3">
    <source>
        <dbReference type="Proteomes" id="UP000050509"/>
    </source>
</evidence>
<evidence type="ECO:0000256" key="1">
    <source>
        <dbReference type="SAM" id="SignalP"/>
    </source>
</evidence>
<dbReference type="Proteomes" id="UP000050509">
    <property type="component" value="Unassembled WGS sequence"/>
</dbReference>
<feature type="non-terminal residue" evidence="2">
    <location>
        <position position="103"/>
    </location>
</feature>
<keyword evidence="1" id="KW-0732">Signal</keyword>
<evidence type="ECO:0000313" key="2">
    <source>
        <dbReference type="EMBL" id="KPV50308.1"/>
    </source>
</evidence>
<name>A0A0P9F1Q3_9CHLR</name>
<gene>
    <name evidence="2" type="ORF">SE17_27705</name>
</gene>
<feature type="chain" id="PRO_5006156790" evidence="1">
    <location>
        <begin position="29"/>
        <end position="103"/>
    </location>
</feature>